<accession>A0ABP9CFR0</accession>
<sequence length="392" mass="43203">MSSTLAVRVNPPSGNEVSARFSVGKKSFTVRTSANVSLASGATPWLAPGLLAAMRQNAALDIDGPLDSVALTGAEEVQRIMSDWYPAQMHATAILQQETTNETLAGGRGVGCFFSGGVDSFYSTVKHIDEITHLIFIHGFDIPLDNEDLAERTLRTLRKAAEDLGKPLIEVRTNLRQVHALLGLDWESHSHGSLLAHVALLLTDHIGKLYLPSNRIEGELEPYATHPDLDKHWGSRGLEIEHDGNEANRPMKVAAFADSEPAMNNLRVCWWNKDNDYNCGHCEKCIRTMMNIKIAGAEGKCATLPADIPYDVYNRMYINKPGKHGAVENLKAMDDFGYRDAEMERALRDAIDRPTWQNQIFHARQLAGLAPQFAGRLSLENGHRAAVTKVDG</sequence>
<evidence type="ECO:0000313" key="2">
    <source>
        <dbReference type="Proteomes" id="UP001500839"/>
    </source>
</evidence>
<keyword evidence="2" id="KW-1185">Reference proteome</keyword>
<name>A0ABP9CFR0_9ACTN</name>
<protein>
    <recommendedName>
        <fullName evidence="3">7-cyano-7-deazaguanine synthase</fullName>
    </recommendedName>
</protein>
<dbReference type="Proteomes" id="UP001500839">
    <property type="component" value="Unassembled WGS sequence"/>
</dbReference>
<organism evidence="1 2">
    <name type="scientific">Tomitella cavernea</name>
    <dbReference type="NCBI Taxonomy" id="1387982"/>
    <lineage>
        <taxon>Bacteria</taxon>
        <taxon>Bacillati</taxon>
        <taxon>Actinomycetota</taxon>
        <taxon>Actinomycetes</taxon>
        <taxon>Mycobacteriales</taxon>
        <taxon>Tomitella</taxon>
    </lineage>
</organism>
<dbReference type="EMBL" id="BAABKQ010000001">
    <property type="protein sequence ID" value="GAA4807161.1"/>
    <property type="molecule type" value="Genomic_DNA"/>
</dbReference>
<dbReference type="SUPFAM" id="SSF52402">
    <property type="entry name" value="Adenine nucleotide alpha hydrolases-like"/>
    <property type="match status" value="1"/>
</dbReference>
<evidence type="ECO:0000313" key="1">
    <source>
        <dbReference type="EMBL" id="GAA4807161.1"/>
    </source>
</evidence>
<comment type="caution">
    <text evidence="1">The sequence shown here is derived from an EMBL/GenBank/DDBJ whole genome shotgun (WGS) entry which is preliminary data.</text>
</comment>
<evidence type="ECO:0008006" key="3">
    <source>
        <dbReference type="Google" id="ProtNLM"/>
    </source>
</evidence>
<reference evidence="2" key="1">
    <citation type="journal article" date="2019" name="Int. J. Syst. Evol. Microbiol.">
        <title>The Global Catalogue of Microorganisms (GCM) 10K type strain sequencing project: providing services to taxonomists for standard genome sequencing and annotation.</title>
        <authorList>
            <consortium name="The Broad Institute Genomics Platform"/>
            <consortium name="The Broad Institute Genome Sequencing Center for Infectious Disease"/>
            <person name="Wu L."/>
            <person name="Ma J."/>
        </authorList>
    </citation>
    <scope>NUCLEOTIDE SEQUENCE [LARGE SCALE GENOMIC DNA]</scope>
    <source>
        <strain evidence="2">JCM 18542</strain>
    </source>
</reference>
<dbReference type="RefSeq" id="WP_345602140.1">
    <property type="nucleotide sequence ID" value="NZ_BAABKQ010000001.1"/>
</dbReference>
<gene>
    <name evidence="1" type="ORF">GCM10023353_08180</name>
</gene>
<proteinExistence type="predicted"/>